<dbReference type="PANTHER" id="PTHR34153">
    <property type="entry name" value="SI:CH211-262H13.3-RELATED-RELATED"/>
    <property type="match status" value="1"/>
</dbReference>
<feature type="region of interest" description="Disordered" evidence="1">
    <location>
        <begin position="1"/>
        <end position="36"/>
    </location>
</feature>
<gene>
    <name evidence="3 4" type="primary">LOC116943931</name>
</gene>
<dbReference type="KEGG" id="pmrn:116943931"/>
<dbReference type="PANTHER" id="PTHR34153:SF2">
    <property type="entry name" value="SI:CH211-262H13.3-RELATED"/>
    <property type="match status" value="1"/>
</dbReference>
<evidence type="ECO:0000313" key="4">
    <source>
        <dbReference type="RefSeq" id="XP_032813183.1"/>
    </source>
</evidence>
<organism evidence="2 3">
    <name type="scientific">Petromyzon marinus</name>
    <name type="common">Sea lamprey</name>
    <dbReference type="NCBI Taxonomy" id="7757"/>
    <lineage>
        <taxon>Eukaryota</taxon>
        <taxon>Metazoa</taxon>
        <taxon>Chordata</taxon>
        <taxon>Craniata</taxon>
        <taxon>Vertebrata</taxon>
        <taxon>Cyclostomata</taxon>
        <taxon>Hyperoartia</taxon>
        <taxon>Petromyzontiformes</taxon>
        <taxon>Petromyzontidae</taxon>
        <taxon>Petromyzon</taxon>
    </lineage>
</organism>
<dbReference type="AlphaFoldDB" id="A0AAJ7TAR6"/>
<feature type="compositionally biased region" description="Polar residues" evidence="1">
    <location>
        <begin position="1"/>
        <end position="12"/>
    </location>
</feature>
<dbReference type="Proteomes" id="UP001318040">
    <property type="component" value="Chromosome 19"/>
</dbReference>
<proteinExistence type="predicted"/>
<dbReference type="RefSeq" id="XP_032813183.1">
    <property type="nucleotide sequence ID" value="XM_032957292.1"/>
</dbReference>
<evidence type="ECO:0000313" key="2">
    <source>
        <dbReference type="Proteomes" id="UP001318040"/>
    </source>
</evidence>
<evidence type="ECO:0000256" key="1">
    <source>
        <dbReference type="SAM" id="MobiDB-lite"/>
    </source>
</evidence>
<dbReference type="RefSeq" id="XP_032813182.1">
    <property type="nucleotide sequence ID" value="XM_032957291.1"/>
</dbReference>
<sequence>MESIDAQRQNRLSKIPHKYHNSSGSENYDDEGEKPNKKMRVAAMSAEAIQCCSVVALPLPPEFITHPALAEFCSQTSASTSKDRLYMIRTPSPLGQTSTGSSRAGSYSIEDRISKGHTHTPQRHDLNYKSQVLLKLDIIIENQAEQLHLLQTLANRAVVNETLEDVLPNPFNTTDELEELCCRISTDDKFKKDMISYLSSLGGCNVGDSVHRMMRTLGTNALWSKYSLKGRKGKLSLIYLPVFMVLTRACLKNHPRANVKEIEGEIAETLKHAPNKRGGANYKVMSMLLIFVKVVRPIMIGFSPFSWQQN</sequence>
<protein>
    <submittedName>
        <fullName evidence="3 4">Uncharacterized protein LOC116943931 isoform X1</fullName>
    </submittedName>
</protein>
<name>A0AAJ7TAR6_PETMA</name>
<evidence type="ECO:0000313" key="3">
    <source>
        <dbReference type="RefSeq" id="XP_032813182.1"/>
    </source>
</evidence>
<accession>A0AAJ7TAR6</accession>
<keyword evidence="2" id="KW-1185">Reference proteome</keyword>
<reference evidence="3 4" key="1">
    <citation type="submission" date="2025-04" db="UniProtKB">
        <authorList>
            <consortium name="RefSeq"/>
        </authorList>
    </citation>
    <scope>IDENTIFICATION</scope>
    <source>
        <tissue evidence="3 4">Sperm</tissue>
    </source>
</reference>